<protein>
    <submittedName>
        <fullName evidence="2">Uncharacterized protein</fullName>
    </submittedName>
</protein>
<reference evidence="2 3" key="1">
    <citation type="submission" date="2021-07" db="EMBL/GenBank/DDBJ databases">
        <title>The Aristolochia fimbriata genome: insights into angiosperm evolution, floral development and chemical biosynthesis.</title>
        <authorList>
            <person name="Jiao Y."/>
        </authorList>
    </citation>
    <scope>NUCLEOTIDE SEQUENCE [LARGE SCALE GENOMIC DNA]</scope>
    <source>
        <strain evidence="2">IBCAS-2021</strain>
        <tissue evidence="2">Leaf</tissue>
    </source>
</reference>
<name>A0AAV7DX45_ARIFI</name>
<dbReference type="EMBL" id="JAINDJ010000008">
    <property type="protein sequence ID" value="KAG9440161.1"/>
    <property type="molecule type" value="Genomic_DNA"/>
</dbReference>
<accession>A0AAV7DX45</accession>
<gene>
    <name evidence="2" type="ORF">H6P81_020326</name>
</gene>
<feature type="region of interest" description="Disordered" evidence="1">
    <location>
        <begin position="1"/>
        <end position="26"/>
    </location>
</feature>
<dbReference type="AlphaFoldDB" id="A0AAV7DX45"/>
<sequence>MQDSIGERSIRDEHSSGEQTTNRRESHVFYYPEGPLFLERKLFDRFISIRRELTTVLSINSNKHISQGKELGVQGQKKNKILCWRQKSKQHNKRLL</sequence>
<evidence type="ECO:0000256" key="1">
    <source>
        <dbReference type="SAM" id="MobiDB-lite"/>
    </source>
</evidence>
<comment type="caution">
    <text evidence="2">The sequence shown here is derived from an EMBL/GenBank/DDBJ whole genome shotgun (WGS) entry which is preliminary data.</text>
</comment>
<dbReference type="Proteomes" id="UP000825729">
    <property type="component" value="Unassembled WGS sequence"/>
</dbReference>
<keyword evidence="3" id="KW-1185">Reference proteome</keyword>
<proteinExistence type="predicted"/>
<organism evidence="2 3">
    <name type="scientific">Aristolochia fimbriata</name>
    <name type="common">White veined hardy Dutchman's pipe vine</name>
    <dbReference type="NCBI Taxonomy" id="158543"/>
    <lineage>
        <taxon>Eukaryota</taxon>
        <taxon>Viridiplantae</taxon>
        <taxon>Streptophyta</taxon>
        <taxon>Embryophyta</taxon>
        <taxon>Tracheophyta</taxon>
        <taxon>Spermatophyta</taxon>
        <taxon>Magnoliopsida</taxon>
        <taxon>Magnoliidae</taxon>
        <taxon>Piperales</taxon>
        <taxon>Aristolochiaceae</taxon>
        <taxon>Aristolochia</taxon>
    </lineage>
</organism>
<evidence type="ECO:0000313" key="2">
    <source>
        <dbReference type="EMBL" id="KAG9440161.1"/>
    </source>
</evidence>
<evidence type="ECO:0000313" key="3">
    <source>
        <dbReference type="Proteomes" id="UP000825729"/>
    </source>
</evidence>